<evidence type="ECO:0000313" key="2">
    <source>
        <dbReference type="Proteomes" id="UP000238823"/>
    </source>
</evidence>
<evidence type="ECO:0000313" key="1">
    <source>
        <dbReference type="EMBL" id="PRP99631.1"/>
    </source>
</evidence>
<gene>
    <name evidence="1" type="ORF">ENSA7_62710</name>
</gene>
<sequence length="60" mass="6552">MSAHFRAVALVREARSLLGPALSAARSLRFRLADRRREAARAAAIPALRSSEGRLFHPGL</sequence>
<protein>
    <submittedName>
        <fullName evidence="1">Uncharacterized protein</fullName>
    </submittedName>
</protein>
<accession>A0A2S9Y3J4</accession>
<reference evidence="1 2" key="1">
    <citation type="submission" date="2018-03" db="EMBL/GenBank/DDBJ databases">
        <title>Draft Genome Sequences of the Obligatory Marine Myxobacteria Enhygromyxa salina SWB007.</title>
        <authorList>
            <person name="Poehlein A."/>
            <person name="Moghaddam J.A."/>
            <person name="Harms H."/>
            <person name="Alanjari M."/>
            <person name="Koenig G.M."/>
            <person name="Daniel R."/>
            <person name="Schaeberle T.F."/>
        </authorList>
    </citation>
    <scope>NUCLEOTIDE SEQUENCE [LARGE SCALE GENOMIC DNA]</scope>
    <source>
        <strain evidence="1 2">SWB007</strain>
    </source>
</reference>
<name>A0A2S9Y3J4_9BACT</name>
<proteinExistence type="predicted"/>
<organism evidence="1 2">
    <name type="scientific">Enhygromyxa salina</name>
    <dbReference type="NCBI Taxonomy" id="215803"/>
    <lineage>
        <taxon>Bacteria</taxon>
        <taxon>Pseudomonadati</taxon>
        <taxon>Myxococcota</taxon>
        <taxon>Polyangia</taxon>
        <taxon>Nannocystales</taxon>
        <taxon>Nannocystaceae</taxon>
        <taxon>Enhygromyxa</taxon>
    </lineage>
</organism>
<dbReference type="AlphaFoldDB" id="A0A2S9Y3J4"/>
<dbReference type="RefSeq" id="WP_106093124.1">
    <property type="nucleotide sequence ID" value="NZ_PVNL01000120.1"/>
</dbReference>
<dbReference type="Proteomes" id="UP000238823">
    <property type="component" value="Unassembled WGS sequence"/>
</dbReference>
<dbReference type="EMBL" id="PVNL01000120">
    <property type="protein sequence ID" value="PRP99631.1"/>
    <property type="molecule type" value="Genomic_DNA"/>
</dbReference>
<comment type="caution">
    <text evidence="1">The sequence shown here is derived from an EMBL/GenBank/DDBJ whole genome shotgun (WGS) entry which is preliminary data.</text>
</comment>